<reference evidence="1 2" key="1">
    <citation type="submission" date="2024-01" db="EMBL/GenBank/DDBJ databases">
        <authorList>
            <person name="Waweru B."/>
        </authorList>
    </citation>
    <scope>NUCLEOTIDE SEQUENCE [LARGE SCALE GENOMIC DNA]</scope>
</reference>
<dbReference type="InterPro" id="IPR036928">
    <property type="entry name" value="AS_sf"/>
</dbReference>
<dbReference type="PANTHER" id="PTHR46310:SF7">
    <property type="entry name" value="AMIDASE 1"/>
    <property type="match status" value="1"/>
</dbReference>
<accession>A0AAV1SE56</accession>
<dbReference type="EMBL" id="CAWUPB010001173">
    <property type="protein sequence ID" value="CAK7348457.1"/>
    <property type="molecule type" value="Genomic_DNA"/>
</dbReference>
<proteinExistence type="predicted"/>
<keyword evidence="2" id="KW-1185">Reference proteome</keyword>
<dbReference type="PANTHER" id="PTHR46310">
    <property type="entry name" value="AMIDASE 1"/>
    <property type="match status" value="1"/>
</dbReference>
<sequence>MVRDLDYGAFMAKFVIETTSLSYHQPSHVLTFAIKDIFNVERYLTGFGNLDRAKTHYGATSTPHIVLTVLNRGAICFGKTIMDAYNINGEYIHHNTPINPYVPDCVLEGSSNGSRCCSWHNTYRLLLGVDTRGNYFWLSSIPNDRFGQVLMKSAKKICRDRIVKHVVLEDYVKDKFLSPKHFMSIKKEQQYNIPSLATSQMPYVHLKGMNSRITTMNKSLQVKPNLGLGISKGYGKLLQQREKTLMSVAL</sequence>
<gene>
    <name evidence="1" type="ORF">DCAF_LOCUS21155</name>
</gene>
<evidence type="ECO:0000313" key="1">
    <source>
        <dbReference type="EMBL" id="CAK7348457.1"/>
    </source>
</evidence>
<name>A0AAV1SE56_9ROSI</name>
<dbReference type="Proteomes" id="UP001314170">
    <property type="component" value="Unassembled WGS sequence"/>
</dbReference>
<comment type="caution">
    <text evidence="1">The sequence shown here is derived from an EMBL/GenBank/DDBJ whole genome shotgun (WGS) entry which is preliminary data.</text>
</comment>
<dbReference type="AlphaFoldDB" id="A0AAV1SE56"/>
<organism evidence="1 2">
    <name type="scientific">Dovyalis caffra</name>
    <dbReference type="NCBI Taxonomy" id="77055"/>
    <lineage>
        <taxon>Eukaryota</taxon>
        <taxon>Viridiplantae</taxon>
        <taxon>Streptophyta</taxon>
        <taxon>Embryophyta</taxon>
        <taxon>Tracheophyta</taxon>
        <taxon>Spermatophyta</taxon>
        <taxon>Magnoliopsida</taxon>
        <taxon>eudicotyledons</taxon>
        <taxon>Gunneridae</taxon>
        <taxon>Pentapetalae</taxon>
        <taxon>rosids</taxon>
        <taxon>fabids</taxon>
        <taxon>Malpighiales</taxon>
        <taxon>Salicaceae</taxon>
        <taxon>Flacourtieae</taxon>
        <taxon>Dovyalis</taxon>
    </lineage>
</organism>
<dbReference type="Gene3D" id="3.90.1300.10">
    <property type="entry name" value="Amidase signature (AS) domain"/>
    <property type="match status" value="1"/>
</dbReference>
<evidence type="ECO:0000313" key="2">
    <source>
        <dbReference type="Proteomes" id="UP001314170"/>
    </source>
</evidence>
<dbReference type="SUPFAM" id="SSF75304">
    <property type="entry name" value="Amidase signature (AS) enzymes"/>
    <property type="match status" value="1"/>
</dbReference>
<protein>
    <submittedName>
        <fullName evidence="1">Uncharacterized protein</fullName>
    </submittedName>
</protein>